<dbReference type="AlphaFoldDB" id="A0A9D6V850"/>
<dbReference type="InterPro" id="IPR027417">
    <property type="entry name" value="P-loop_NTPase"/>
</dbReference>
<comment type="function">
    <text evidence="1">Zinc chaperone that directly transfers zinc cofactor to target proteins, thereby activating them. Zinc is transferred from the CXCC motif in the GTPase domain to the zinc binding site in target proteins in a process requiring GTP hydrolysis.</text>
</comment>
<dbReference type="Pfam" id="PF02492">
    <property type="entry name" value="cobW"/>
    <property type="match status" value="1"/>
</dbReference>
<dbReference type="InterPro" id="IPR011629">
    <property type="entry name" value="CobW-like_C"/>
</dbReference>
<dbReference type="InterPro" id="IPR051316">
    <property type="entry name" value="Zinc-reg_GTPase_activator"/>
</dbReference>
<evidence type="ECO:0000259" key="2">
    <source>
        <dbReference type="Pfam" id="PF02492"/>
    </source>
</evidence>
<evidence type="ECO:0000313" key="5">
    <source>
        <dbReference type="Proteomes" id="UP000807825"/>
    </source>
</evidence>
<protein>
    <submittedName>
        <fullName evidence="4">GTP-binding protein</fullName>
    </submittedName>
</protein>
<feature type="domain" description="CobW C-terminal" evidence="3">
    <location>
        <begin position="257"/>
        <end position="326"/>
    </location>
</feature>
<reference evidence="4" key="1">
    <citation type="submission" date="2020-07" db="EMBL/GenBank/DDBJ databases">
        <title>Huge and variable diversity of episymbiotic CPR bacteria and DPANN archaea in groundwater ecosystems.</title>
        <authorList>
            <person name="He C.Y."/>
            <person name="Keren R."/>
            <person name="Whittaker M."/>
            <person name="Farag I.F."/>
            <person name="Doudna J."/>
            <person name="Cate J.H.D."/>
            <person name="Banfield J.F."/>
        </authorList>
    </citation>
    <scope>NUCLEOTIDE SEQUENCE</scope>
    <source>
        <strain evidence="4">NC_groundwater_1664_Pr3_B-0.1um_52_9</strain>
    </source>
</reference>
<evidence type="ECO:0000256" key="1">
    <source>
        <dbReference type="ARBA" id="ARBA00045658"/>
    </source>
</evidence>
<dbReference type="CDD" id="cd03112">
    <property type="entry name" value="CobW-like"/>
    <property type="match status" value="1"/>
</dbReference>
<accession>A0A9D6V850</accession>
<evidence type="ECO:0000259" key="3">
    <source>
        <dbReference type="Pfam" id="PF07683"/>
    </source>
</evidence>
<dbReference type="SUPFAM" id="SSF52540">
    <property type="entry name" value="P-loop containing nucleoside triphosphate hydrolases"/>
    <property type="match status" value="1"/>
</dbReference>
<proteinExistence type="predicted"/>
<dbReference type="Pfam" id="PF07683">
    <property type="entry name" value="CobW_C"/>
    <property type="match status" value="1"/>
</dbReference>
<gene>
    <name evidence="4" type="ORF">HY912_24730</name>
</gene>
<dbReference type="PANTHER" id="PTHR13748">
    <property type="entry name" value="COBW-RELATED"/>
    <property type="match status" value="1"/>
</dbReference>
<dbReference type="Gene3D" id="3.40.50.300">
    <property type="entry name" value="P-loop containing nucleotide triphosphate hydrolases"/>
    <property type="match status" value="1"/>
</dbReference>
<dbReference type="Proteomes" id="UP000807825">
    <property type="component" value="Unassembled WGS sequence"/>
</dbReference>
<sequence length="333" mass="37543">MNPDGIHVYLISGFLGSGKTTLLNRMLKEAPPDLKLLILMNEFGEESIDGALVEDPELEMLEISRGSIFCACVKGDFIKALYRIAFVIQPQALVIEASGVANPTDIGRDLFHPVYKGTFASLEKFCLIDTANFLEQYEIFTAIEKQIEAADNFILNKMDEIDRETAERVKETILKHNPNASFVECTYAQVDVAGVFRTALRASPAIEETSKEDELLTNDELENVVDRILDDEAGQVAPPDRLISFVCRWIPGKIDGFRRIADNLPSDIVRAKGFLFENGQSYLYSHVGHKYEIVPFESPRLLNKAMNRVVFIRHEFNEDDVRSMFADQGIELL</sequence>
<organism evidence="4 5">
    <name type="scientific">Desulfomonile tiedjei</name>
    <dbReference type="NCBI Taxonomy" id="2358"/>
    <lineage>
        <taxon>Bacteria</taxon>
        <taxon>Pseudomonadati</taxon>
        <taxon>Thermodesulfobacteriota</taxon>
        <taxon>Desulfomonilia</taxon>
        <taxon>Desulfomonilales</taxon>
        <taxon>Desulfomonilaceae</taxon>
        <taxon>Desulfomonile</taxon>
    </lineage>
</organism>
<dbReference type="InterPro" id="IPR003495">
    <property type="entry name" value="CobW/HypB/UreG_nucleotide-bd"/>
</dbReference>
<comment type="caution">
    <text evidence="4">The sequence shown here is derived from an EMBL/GenBank/DDBJ whole genome shotgun (WGS) entry which is preliminary data.</text>
</comment>
<feature type="domain" description="CobW/HypB/UreG nucleotide-binding" evidence="2">
    <location>
        <begin position="8"/>
        <end position="183"/>
    </location>
</feature>
<evidence type="ECO:0000313" key="4">
    <source>
        <dbReference type="EMBL" id="MBI5252714.1"/>
    </source>
</evidence>
<name>A0A9D6V850_9BACT</name>
<dbReference type="GO" id="GO:0005737">
    <property type="term" value="C:cytoplasm"/>
    <property type="evidence" value="ECO:0007669"/>
    <property type="project" value="TreeGrafter"/>
</dbReference>
<dbReference type="EMBL" id="JACRDE010000642">
    <property type="protein sequence ID" value="MBI5252714.1"/>
    <property type="molecule type" value="Genomic_DNA"/>
</dbReference>
<dbReference type="PANTHER" id="PTHR13748:SF62">
    <property type="entry name" value="COBW DOMAIN-CONTAINING PROTEIN"/>
    <property type="match status" value="1"/>
</dbReference>
<dbReference type="SUPFAM" id="SSF90002">
    <property type="entry name" value="Hypothetical protein YjiA, C-terminal domain"/>
    <property type="match status" value="1"/>
</dbReference>